<proteinExistence type="predicted"/>
<reference evidence="1 2" key="1">
    <citation type="submission" date="2019-09" db="EMBL/GenBank/DDBJ databases">
        <title>A chromosome-level genome assembly of the Chinese tupelo Nyssa sinensis.</title>
        <authorList>
            <person name="Yang X."/>
            <person name="Kang M."/>
            <person name="Yang Y."/>
            <person name="Xiong H."/>
            <person name="Wang M."/>
            <person name="Zhang Z."/>
            <person name="Wang Z."/>
            <person name="Wu H."/>
            <person name="Ma T."/>
            <person name="Liu J."/>
            <person name="Xi Z."/>
        </authorList>
    </citation>
    <scope>NUCLEOTIDE SEQUENCE [LARGE SCALE GENOMIC DNA]</scope>
    <source>
        <strain evidence="1">J267</strain>
        <tissue evidence="1">Leaf</tissue>
    </source>
</reference>
<evidence type="ECO:0000313" key="1">
    <source>
        <dbReference type="EMBL" id="KAA8515335.1"/>
    </source>
</evidence>
<name>A0A5J4Z9V2_9ASTE</name>
<protein>
    <submittedName>
        <fullName evidence="1">Uncharacterized protein</fullName>
    </submittedName>
</protein>
<sequence length="137" mass="14872">MNRRSLSPLPLMNLPMIDNFLNKTPKHSIVVFIFLMTFDCVLFTKLNKGEAASAVELLSNNEDWGLRVLDLPAAIGAAVARSEVQLWTGLDDRQEQPEFRTWSSCSVAAGLGKSGGSAIAAAGQNSVPVPLRIRMDS</sequence>
<accession>A0A5J4Z9V2</accession>
<dbReference type="AlphaFoldDB" id="A0A5J4Z9V2"/>
<dbReference type="EMBL" id="CM018052">
    <property type="protein sequence ID" value="KAA8515335.1"/>
    <property type="molecule type" value="Genomic_DNA"/>
</dbReference>
<dbReference type="Proteomes" id="UP000325577">
    <property type="component" value="Linkage Group LG9"/>
</dbReference>
<evidence type="ECO:0000313" key="2">
    <source>
        <dbReference type="Proteomes" id="UP000325577"/>
    </source>
</evidence>
<keyword evidence="2" id="KW-1185">Reference proteome</keyword>
<organism evidence="1 2">
    <name type="scientific">Nyssa sinensis</name>
    <dbReference type="NCBI Taxonomy" id="561372"/>
    <lineage>
        <taxon>Eukaryota</taxon>
        <taxon>Viridiplantae</taxon>
        <taxon>Streptophyta</taxon>
        <taxon>Embryophyta</taxon>
        <taxon>Tracheophyta</taxon>
        <taxon>Spermatophyta</taxon>
        <taxon>Magnoliopsida</taxon>
        <taxon>eudicotyledons</taxon>
        <taxon>Gunneridae</taxon>
        <taxon>Pentapetalae</taxon>
        <taxon>asterids</taxon>
        <taxon>Cornales</taxon>
        <taxon>Nyssaceae</taxon>
        <taxon>Nyssa</taxon>
    </lineage>
</organism>
<gene>
    <name evidence="1" type="ORF">F0562_018435</name>
</gene>